<proteinExistence type="predicted"/>
<dbReference type="OrthoDB" id="10055660at2759"/>
<protein>
    <submittedName>
        <fullName evidence="3">Transposase</fullName>
    </submittedName>
</protein>
<name>A0A182F037_ONCOC</name>
<organism evidence="3">
    <name type="scientific">Onchocerca ochengi</name>
    <name type="common">Filarial nematode worm</name>
    <dbReference type="NCBI Taxonomy" id="42157"/>
    <lineage>
        <taxon>Eukaryota</taxon>
        <taxon>Metazoa</taxon>
        <taxon>Ecdysozoa</taxon>
        <taxon>Nematoda</taxon>
        <taxon>Chromadorea</taxon>
        <taxon>Rhabditida</taxon>
        <taxon>Spirurina</taxon>
        <taxon>Spiruromorpha</taxon>
        <taxon>Filarioidea</taxon>
        <taxon>Onchocercidae</taxon>
        <taxon>Onchocerca</taxon>
    </lineage>
</organism>
<accession>A0A182F037</accession>
<dbReference type="STRING" id="42157.A0A182F037"/>
<reference evidence="3" key="1">
    <citation type="submission" date="2016-06" db="UniProtKB">
        <authorList>
            <consortium name="WormBaseParasite"/>
        </authorList>
    </citation>
    <scope>IDENTIFICATION</scope>
</reference>
<sequence>MAVFGVQPERSNGNAVLHIDKIAQYQAGRHISSNEAVRRILSFPIHERSLAVVHLAV</sequence>
<reference evidence="1 2" key="2">
    <citation type="submission" date="2018-08" db="EMBL/GenBank/DDBJ databases">
        <authorList>
            <person name="Laetsch R D."/>
            <person name="Stevens L."/>
            <person name="Kumar S."/>
            <person name="Blaxter L. M."/>
        </authorList>
    </citation>
    <scope>NUCLEOTIDE SEQUENCE [LARGE SCALE GENOMIC DNA]</scope>
</reference>
<dbReference type="EMBL" id="UYRW01019096">
    <property type="protein sequence ID" value="VDN05691.1"/>
    <property type="molecule type" value="Genomic_DNA"/>
</dbReference>
<dbReference type="WBParaSite" id="nOo.2.0.1.t13800-RA">
    <property type="protein sequence ID" value="nOo.2.0.1.t13800-RA"/>
    <property type="gene ID" value="nOo.2.0.1.g13800"/>
</dbReference>
<evidence type="ECO:0000313" key="1">
    <source>
        <dbReference type="EMBL" id="VDN05691.1"/>
    </source>
</evidence>
<gene>
    <name evidence="1" type="ORF">NOO_LOCUS13800</name>
</gene>
<dbReference type="Proteomes" id="UP000271087">
    <property type="component" value="Unassembled WGS sequence"/>
</dbReference>
<evidence type="ECO:0000313" key="2">
    <source>
        <dbReference type="Proteomes" id="UP000271087"/>
    </source>
</evidence>
<dbReference type="AlphaFoldDB" id="A0A182F037"/>
<evidence type="ECO:0000313" key="3">
    <source>
        <dbReference type="WBParaSite" id="nOo.2.0.1.t13800-RA"/>
    </source>
</evidence>
<keyword evidence="2" id="KW-1185">Reference proteome</keyword>